<proteinExistence type="inferred from homology"/>
<keyword evidence="4" id="KW-1185">Reference proteome</keyword>
<evidence type="ECO:0000313" key="4">
    <source>
        <dbReference type="Proteomes" id="UP000324974"/>
    </source>
</evidence>
<sequence length="627" mass="64724">MHPFKLTRRLLLGGLATVAGFHLTQGTPAVGQVPAKSQPAAKDAALGKPAKVRIGKSGELLVPLGGLVEFKPKLPAGVTVSGTIVANDQILQTRPSGDDPDAVLLVGVNSGVTRITFALSNNSRVEYEVVVQPDYELLKKVISRAVPTASVDVLPGVGSGIILTGYVNKPSDADIIARITQGATGGTGTNSANSVINAIQVGGPQHVMIEVVVAQVNRSELRTRGADFFVNGNSGSFASLLSSLISTQTSGFAGISNATISPDANLRIGVVSSQLFVALRALRSEGLSKILSEPKVTTQSGRPAVIRSGGQQAVLSATGGGLGSISVQLEQVGTSLEVLPIVYGDGKIYLEVSPSIRARNDGFGIQTSAGFSPGFTEQSTRATVVLESGQTFAIGGLLETSTQATNVKVPFIGDLPFIGTAFSRISHDERETELIVLVTPRLVDALDCTQVPRRLPGRETRSPDDYELFLEGLLEAPRGQRQVWNGRCYNAAYKCDPTYGTFPAKGNICNGGVGCNTATGVLTTGCGPTGCAPGGVPTTLPRTVSANPKPTISAPVTLTPEAPVVNVGGTTLPTPEVPAAGLAPTETIPTIGVTPLPDVAPAAAPVMVPPILPESTTPLPPIDEKKP</sequence>
<dbReference type="OrthoDB" id="9779724at2"/>
<evidence type="ECO:0000259" key="2">
    <source>
        <dbReference type="Pfam" id="PF00263"/>
    </source>
</evidence>
<dbReference type="AlphaFoldDB" id="A0A5C1A7X6"/>
<dbReference type="PANTHER" id="PTHR30332:SF17">
    <property type="entry name" value="TYPE IV PILIATION SYSTEM PROTEIN DR_0774-RELATED"/>
    <property type="match status" value="1"/>
</dbReference>
<organism evidence="3 4">
    <name type="scientific">Limnoglobus roseus</name>
    <dbReference type="NCBI Taxonomy" id="2598579"/>
    <lineage>
        <taxon>Bacteria</taxon>
        <taxon>Pseudomonadati</taxon>
        <taxon>Planctomycetota</taxon>
        <taxon>Planctomycetia</taxon>
        <taxon>Gemmatales</taxon>
        <taxon>Gemmataceae</taxon>
        <taxon>Limnoglobus</taxon>
    </lineage>
</organism>
<comment type="similarity">
    <text evidence="1">Belongs to the bacterial secretin family.</text>
</comment>
<name>A0A5C1A7X6_9BACT</name>
<dbReference type="PRINTS" id="PR00811">
    <property type="entry name" value="BCTERIALGSPD"/>
</dbReference>
<dbReference type="Proteomes" id="UP000324974">
    <property type="component" value="Chromosome"/>
</dbReference>
<dbReference type="InterPro" id="IPR001775">
    <property type="entry name" value="GspD/PilQ"/>
</dbReference>
<accession>A0A5C1A7X6</accession>
<dbReference type="EMBL" id="CP042425">
    <property type="protein sequence ID" value="QEL13224.1"/>
    <property type="molecule type" value="Genomic_DNA"/>
</dbReference>
<gene>
    <name evidence="3" type="ORF">PX52LOC_00078</name>
</gene>
<dbReference type="GO" id="GO:0009306">
    <property type="term" value="P:protein secretion"/>
    <property type="evidence" value="ECO:0007669"/>
    <property type="project" value="InterPro"/>
</dbReference>
<evidence type="ECO:0000256" key="1">
    <source>
        <dbReference type="RuleBase" id="RU004003"/>
    </source>
</evidence>
<evidence type="ECO:0000313" key="3">
    <source>
        <dbReference type="EMBL" id="QEL13224.1"/>
    </source>
</evidence>
<protein>
    <submittedName>
        <fullName evidence="3">Outer membrane channel for pilus assembly CpaC</fullName>
    </submittedName>
</protein>
<dbReference type="PANTHER" id="PTHR30332">
    <property type="entry name" value="PROBABLE GENERAL SECRETION PATHWAY PROTEIN D"/>
    <property type="match status" value="1"/>
</dbReference>
<dbReference type="GO" id="GO:0015627">
    <property type="term" value="C:type II protein secretion system complex"/>
    <property type="evidence" value="ECO:0007669"/>
    <property type="project" value="TreeGrafter"/>
</dbReference>
<dbReference type="Pfam" id="PF00263">
    <property type="entry name" value="Secretin"/>
    <property type="match status" value="1"/>
</dbReference>
<dbReference type="RefSeq" id="WP_149108207.1">
    <property type="nucleotide sequence ID" value="NZ_CP042425.1"/>
</dbReference>
<dbReference type="InterPro" id="IPR004846">
    <property type="entry name" value="T2SS/T3SS_dom"/>
</dbReference>
<dbReference type="InterPro" id="IPR050810">
    <property type="entry name" value="Bact_Secretion_Sys_Channel"/>
</dbReference>
<dbReference type="KEGG" id="lrs:PX52LOC_00078"/>
<reference evidence="4" key="1">
    <citation type="submission" date="2019-08" db="EMBL/GenBank/DDBJ databases">
        <title>Limnoglobus roseus gen. nov., sp. nov., a novel freshwater planctomycete with a giant genome from the family Gemmataceae.</title>
        <authorList>
            <person name="Kulichevskaya I.S."/>
            <person name="Naumoff D.G."/>
            <person name="Miroshnikov K."/>
            <person name="Ivanova A."/>
            <person name="Philippov D.A."/>
            <person name="Hakobyan A."/>
            <person name="Rijpstra I.C."/>
            <person name="Sinninghe Damste J.S."/>
            <person name="Liesack W."/>
            <person name="Dedysh S.N."/>
        </authorList>
    </citation>
    <scope>NUCLEOTIDE SEQUENCE [LARGE SCALE GENOMIC DNA]</scope>
    <source>
        <strain evidence="4">PX52</strain>
    </source>
</reference>
<feature type="domain" description="Type II/III secretion system secretin-like" evidence="2">
    <location>
        <begin position="281"/>
        <end position="444"/>
    </location>
</feature>